<dbReference type="Pfam" id="PF00756">
    <property type="entry name" value="Esterase"/>
    <property type="match status" value="1"/>
</dbReference>
<dbReference type="Gene3D" id="3.40.50.1820">
    <property type="entry name" value="alpha/beta hydrolase"/>
    <property type="match status" value="1"/>
</dbReference>
<evidence type="ECO:0000313" key="4">
    <source>
        <dbReference type="EMBL" id="KNB74402.1"/>
    </source>
</evidence>
<dbReference type="GO" id="GO:0016788">
    <property type="term" value="F:hydrolase activity, acting on ester bonds"/>
    <property type="evidence" value="ECO:0007669"/>
    <property type="project" value="TreeGrafter"/>
</dbReference>
<keyword evidence="6" id="KW-1185">Reference proteome</keyword>
<reference evidence="4" key="2">
    <citation type="submission" date="2015-07" db="EMBL/GenBank/DDBJ databases">
        <title>MeaNS - Measles Nucleotide Surveillance Program.</title>
        <authorList>
            <person name="Tran T."/>
            <person name="Druce J."/>
        </authorList>
    </citation>
    <scope>NUCLEOTIDE SEQUENCE</scope>
    <source>
        <strain evidence="4">DSM 9887</strain>
    </source>
</reference>
<dbReference type="InterPro" id="IPR000801">
    <property type="entry name" value="Esterase-like"/>
</dbReference>
<dbReference type="InterPro" id="IPR052558">
    <property type="entry name" value="Siderophore_Hydrolase_D"/>
</dbReference>
<dbReference type="Proteomes" id="UP000319578">
    <property type="component" value="Unassembled WGS sequence"/>
</dbReference>
<dbReference type="AlphaFoldDB" id="A0A0K9Z0L3"/>
<comment type="similarity">
    <text evidence="1">Belongs to the esterase D family.</text>
</comment>
<keyword evidence="2 4" id="KW-0378">Hydrolase</keyword>
<proteinExistence type="inferred from homology"/>
<dbReference type="Proteomes" id="UP000036834">
    <property type="component" value="Unassembled WGS sequence"/>
</dbReference>
<dbReference type="PANTHER" id="PTHR40841">
    <property type="entry name" value="SIDEROPHORE TRIACETYLFUSARININE C ESTERASE"/>
    <property type="match status" value="1"/>
</dbReference>
<evidence type="ECO:0000256" key="1">
    <source>
        <dbReference type="ARBA" id="ARBA00005622"/>
    </source>
</evidence>
<gene>
    <name evidence="3" type="primary">besA</name>
    <name evidence="4" type="ORF">ADS79_01515</name>
    <name evidence="3" type="ORF">BRE01_16930</name>
</gene>
<dbReference type="OrthoDB" id="9784036at2"/>
<protein>
    <submittedName>
        <fullName evidence="4">Alpha/beta hydrolase</fullName>
    </submittedName>
    <submittedName>
        <fullName evidence="3">Ferri-bacillibactin esterase BesA</fullName>
    </submittedName>
</protein>
<comment type="caution">
    <text evidence="4">The sequence shown here is derived from an EMBL/GenBank/DDBJ whole genome shotgun (WGS) entry which is preliminary data.</text>
</comment>
<dbReference type="InterPro" id="IPR029058">
    <property type="entry name" value="AB_hydrolase_fold"/>
</dbReference>
<reference evidence="5" key="1">
    <citation type="submission" date="2015-07" db="EMBL/GenBank/DDBJ databases">
        <title>Genome sequencing project for genomic taxonomy and phylogenomics of Bacillus-like bacteria.</title>
        <authorList>
            <person name="Liu B."/>
            <person name="Wang J."/>
            <person name="Zhu Y."/>
            <person name="Liu G."/>
            <person name="Chen Q."/>
            <person name="Chen Z."/>
            <person name="Lan J."/>
            <person name="Che J."/>
            <person name="Ge C."/>
            <person name="Shi H."/>
            <person name="Pan Z."/>
            <person name="Liu X."/>
        </authorList>
    </citation>
    <scope>NUCLEOTIDE SEQUENCE [LARGE SCALE GENOMIC DNA]</scope>
    <source>
        <strain evidence="5">DSM 9887</strain>
    </source>
</reference>
<dbReference type="RefSeq" id="WP_049736645.1">
    <property type="nucleotide sequence ID" value="NZ_BJON01000006.1"/>
</dbReference>
<evidence type="ECO:0000313" key="3">
    <source>
        <dbReference type="EMBL" id="GED67991.1"/>
    </source>
</evidence>
<reference evidence="3 6" key="3">
    <citation type="submission" date="2019-06" db="EMBL/GenBank/DDBJ databases">
        <title>Whole genome shotgun sequence of Brevibacillus reuszeri NBRC 15719.</title>
        <authorList>
            <person name="Hosoyama A."/>
            <person name="Uohara A."/>
            <person name="Ohji S."/>
            <person name="Ichikawa N."/>
        </authorList>
    </citation>
    <scope>NUCLEOTIDE SEQUENCE [LARGE SCALE GENOMIC DNA]</scope>
    <source>
        <strain evidence="3 6">NBRC 15719</strain>
    </source>
</reference>
<dbReference type="EMBL" id="LGIQ01000002">
    <property type="protein sequence ID" value="KNB74402.1"/>
    <property type="molecule type" value="Genomic_DNA"/>
</dbReference>
<dbReference type="PATRIC" id="fig|54915.3.peg.5455"/>
<organism evidence="4 5">
    <name type="scientific">Brevibacillus reuszeri</name>
    <dbReference type="NCBI Taxonomy" id="54915"/>
    <lineage>
        <taxon>Bacteria</taxon>
        <taxon>Bacillati</taxon>
        <taxon>Bacillota</taxon>
        <taxon>Bacilli</taxon>
        <taxon>Bacillales</taxon>
        <taxon>Paenibacillaceae</taxon>
        <taxon>Brevibacillus</taxon>
    </lineage>
</organism>
<sequence>MSKMTETPHIPQHCFEYRMTSSRNLDYRILLATPTEEPPLKGYAVIYALDGDASFQTLAEAVKLQTRKPKGYDPILVIGIGYPSKEPFDMERRCRDFTMQVDGADLPERPDGKPWPPNGGADQFLDFLEFELMPVIAKEWPIDPARQAIVGHSLGGLLTLHALFTRPRLFTHYASGSPSVWWGNNEVLKELEQFKACWQSEDQRHLLLTIGAEELEDMLKGAEEVAQSLSPLLDKGLHLEWLKFTGEDHVSVLPATLSRTPRFIWSE</sequence>
<dbReference type="EMBL" id="BJON01000006">
    <property type="protein sequence ID" value="GED67991.1"/>
    <property type="molecule type" value="Genomic_DNA"/>
</dbReference>
<evidence type="ECO:0000313" key="5">
    <source>
        <dbReference type="Proteomes" id="UP000036834"/>
    </source>
</evidence>
<dbReference type="PANTHER" id="PTHR40841:SF2">
    <property type="entry name" value="SIDEROPHORE-DEGRADING ESTERASE (EUROFUNG)"/>
    <property type="match status" value="1"/>
</dbReference>
<name>A0A0K9Z0L3_9BACL</name>
<accession>A0A0K9Z0L3</accession>
<dbReference type="STRING" id="54915.ADS79_01515"/>
<dbReference type="SUPFAM" id="SSF53474">
    <property type="entry name" value="alpha/beta-Hydrolases"/>
    <property type="match status" value="1"/>
</dbReference>
<evidence type="ECO:0000256" key="2">
    <source>
        <dbReference type="ARBA" id="ARBA00022801"/>
    </source>
</evidence>
<evidence type="ECO:0000313" key="6">
    <source>
        <dbReference type="Proteomes" id="UP000319578"/>
    </source>
</evidence>